<dbReference type="AlphaFoldDB" id="A0A6B1DA22"/>
<comment type="caution">
    <text evidence="1">The sequence shown here is derived from an EMBL/GenBank/DDBJ whole genome shotgun (WGS) entry which is preliminary data.</text>
</comment>
<name>A0A6B1DA22_9CHLR</name>
<proteinExistence type="predicted"/>
<protein>
    <submittedName>
        <fullName evidence="1">Uncharacterized protein</fullName>
    </submittedName>
</protein>
<accession>A0A6B1DA22</accession>
<evidence type="ECO:0000313" key="1">
    <source>
        <dbReference type="EMBL" id="MYC96568.1"/>
    </source>
</evidence>
<reference evidence="1" key="1">
    <citation type="submission" date="2019-09" db="EMBL/GenBank/DDBJ databases">
        <title>Characterisation of the sponge microbiome using genome-centric metagenomics.</title>
        <authorList>
            <person name="Engelberts J.P."/>
            <person name="Robbins S.J."/>
            <person name="De Goeij J.M."/>
            <person name="Aranda M."/>
            <person name="Bell S.C."/>
            <person name="Webster N.S."/>
        </authorList>
    </citation>
    <scope>NUCLEOTIDE SEQUENCE</scope>
    <source>
        <strain evidence="1">SB0661_bin_32</strain>
    </source>
</reference>
<organism evidence="1">
    <name type="scientific">Caldilineaceae bacterium SB0661_bin_32</name>
    <dbReference type="NCBI Taxonomy" id="2605255"/>
    <lineage>
        <taxon>Bacteria</taxon>
        <taxon>Bacillati</taxon>
        <taxon>Chloroflexota</taxon>
        <taxon>Caldilineae</taxon>
        <taxon>Caldilineales</taxon>
        <taxon>Caldilineaceae</taxon>
    </lineage>
</organism>
<sequence length="89" mass="9673">MEAYPTELTAAAAFDAKRAVLSKRDMFRPLAVQRTEGLADALSGKKVRAETPLLVLERGGAALTLLTSQMIFHHVAQGEWNGTPFLATF</sequence>
<gene>
    <name evidence="1" type="ORF">F4X14_16510</name>
</gene>
<dbReference type="EMBL" id="VXMH01000089">
    <property type="protein sequence ID" value="MYC96568.1"/>
    <property type="molecule type" value="Genomic_DNA"/>
</dbReference>